<protein>
    <submittedName>
        <fullName evidence="1">Uncharacterized protein</fullName>
    </submittedName>
</protein>
<dbReference type="EMBL" id="JATAAI010000002">
    <property type="protein sequence ID" value="KAK1748025.1"/>
    <property type="molecule type" value="Genomic_DNA"/>
</dbReference>
<evidence type="ECO:0000313" key="2">
    <source>
        <dbReference type="Proteomes" id="UP001224775"/>
    </source>
</evidence>
<organism evidence="1 2">
    <name type="scientific">Skeletonema marinoi</name>
    <dbReference type="NCBI Taxonomy" id="267567"/>
    <lineage>
        <taxon>Eukaryota</taxon>
        <taxon>Sar</taxon>
        <taxon>Stramenopiles</taxon>
        <taxon>Ochrophyta</taxon>
        <taxon>Bacillariophyta</taxon>
        <taxon>Coscinodiscophyceae</taxon>
        <taxon>Thalassiosirophycidae</taxon>
        <taxon>Thalassiosirales</taxon>
        <taxon>Skeletonemataceae</taxon>
        <taxon>Skeletonema</taxon>
        <taxon>Skeletonema marinoi-dohrnii complex</taxon>
    </lineage>
</organism>
<proteinExistence type="predicted"/>
<keyword evidence="2" id="KW-1185">Reference proteome</keyword>
<dbReference type="AlphaFoldDB" id="A0AAD8YMK7"/>
<reference evidence="1" key="1">
    <citation type="submission" date="2023-06" db="EMBL/GenBank/DDBJ databases">
        <title>Survivors Of The Sea: Transcriptome response of Skeletonema marinoi to long-term dormancy.</title>
        <authorList>
            <person name="Pinder M.I.M."/>
            <person name="Kourtchenko O."/>
            <person name="Robertson E.K."/>
            <person name="Larsson T."/>
            <person name="Maumus F."/>
            <person name="Osuna-Cruz C.M."/>
            <person name="Vancaester E."/>
            <person name="Stenow R."/>
            <person name="Vandepoele K."/>
            <person name="Ploug H."/>
            <person name="Bruchert V."/>
            <person name="Godhe A."/>
            <person name="Topel M."/>
        </authorList>
    </citation>
    <scope>NUCLEOTIDE SEQUENCE</scope>
    <source>
        <strain evidence="1">R05AC</strain>
    </source>
</reference>
<name>A0AAD8YMK7_9STRA</name>
<evidence type="ECO:0000313" key="1">
    <source>
        <dbReference type="EMBL" id="KAK1748025.1"/>
    </source>
</evidence>
<accession>A0AAD8YMK7</accession>
<sequence length="269" mass="29508">MMLPITSLATAAAGAVVVVLSGASMSNMYEMFSLANNSFALPTPVPSDVTTRAANWKSIDEAVHELQTMSRRDLISLYLDCEHPDITELAATNEQTKDNWVYDGYLLSNGPILTTITNFITNKLFGRGLQWMGKAYFSSNSAVPIGKNRFRLEQNGEQKTTKGIDPDVLLDRTFDYYIGQSALCSSSSLINRYSPHCSKWSPMSLIWRGMVDELRVIPLSVGAACSSDQTQTQKGGKNKAMLLLGMGYFTWSGGAWNSAPFCLVAKQGK</sequence>
<dbReference type="Proteomes" id="UP001224775">
    <property type="component" value="Unassembled WGS sequence"/>
</dbReference>
<gene>
    <name evidence="1" type="ORF">QTG54_001988</name>
</gene>
<comment type="caution">
    <text evidence="1">The sequence shown here is derived from an EMBL/GenBank/DDBJ whole genome shotgun (WGS) entry which is preliminary data.</text>
</comment>